<dbReference type="EMBL" id="SUNJ01010142">
    <property type="protein sequence ID" value="TPP59865.1"/>
    <property type="molecule type" value="Genomic_DNA"/>
</dbReference>
<keyword evidence="6" id="KW-1185">Reference proteome</keyword>
<comment type="caution">
    <text evidence="5">The sequence shown here is derived from an EMBL/GenBank/DDBJ whole genome shotgun (WGS) entry which is preliminary data.</text>
</comment>
<evidence type="ECO:0000256" key="1">
    <source>
        <dbReference type="ARBA" id="ARBA00001933"/>
    </source>
</evidence>
<evidence type="ECO:0000256" key="3">
    <source>
        <dbReference type="ARBA" id="ARBA00022679"/>
    </source>
</evidence>
<dbReference type="Gene3D" id="3.40.640.10">
    <property type="entry name" value="Type I PLP-dependent aspartate aminotransferase-like (Major domain)"/>
    <property type="match status" value="1"/>
</dbReference>
<reference evidence="5 6" key="1">
    <citation type="submission" date="2019-04" db="EMBL/GenBank/DDBJ databases">
        <title>Annotation for the trematode Fasciola gigantica.</title>
        <authorList>
            <person name="Choi Y.-J."/>
        </authorList>
    </citation>
    <scope>NUCLEOTIDE SEQUENCE [LARGE SCALE GENOMIC DNA]</scope>
    <source>
        <strain evidence="5">Uganda_cow_1</strain>
    </source>
</reference>
<dbReference type="GO" id="GO:0005739">
    <property type="term" value="C:mitochondrion"/>
    <property type="evidence" value="ECO:0007669"/>
    <property type="project" value="TreeGrafter"/>
</dbReference>
<dbReference type="Proteomes" id="UP000316759">
    <property type="component" value="Unassembled WGS sequence"/>
</dbReference>
<dbReference type="InterPro" id="IPR015424">
    <property type="entry name" value="PyrdxlP-dep_Trfase"/>
</dbReference>
<comment type="cofactor">
    <cofactor evidence="1">
        <name>pyridoxal 5'-phosphate</name>
        <dbReference type="ChEBI" id="CHEBI:597326"/>
    </cofactor>
</comment>
<gene>
    <name evidence="5" type="ORF">FGIG_06756</name>
</gene>
<evidence type="ECO:0000313" key="5">
    <source>
        <dbReference type="EMBL" id="TPP59865.1"/>
    </source>
</evidence>
<proteinExistence type="predicted"/>
<name>A0A504YHJ9_FASGI</name>
<evidence type="ECO:0000256" key="4">
    <source>
        <dbReference type="ARBA" id="ARBA00022898"/>
    </source>
</evidence>
<dbReference type="InterPro" id="IPR015421">
    <property type="entry name" value="PyrdxlP-dep_Trfase_major"/>
</dbReference>
<dbReference type="GO" id="GO:0016212">
    <property type="term" value="F:kynurenine-oxoglutarate transaminase activity"/>
    <property type="evidence" value="ECO:0007669"/>
    <property type="project" value="TreeGrafter"/>
</dbReference>
<dbReference type="SUPFAM" id="SSF53383">
    <property type="entry name" value="PLP-dependent transferases"/>
    <property type="match status" value="1"/>
</dbReference>
<dbReference type="PANTHER" id="PTHR43807:SF14">
    <property type="entry name" value="KYNURENINE--OXOGLUTARATE TRANSAMINASE 1"/>
    <property type="match status" value="1"/>
</dbReference>
<dbReference type="STRING" id="46835.A0A504YHJ9"/>
<dbReference type="OrthoDB" id="2414662at2759"/>
<evidence type="ECO:0000256" key="2">
    <source>
        <dbReference type="ARBA" id="ARBA00022576"/>
    </source>
</evidence>
<sequence length="123" mass="13135">MGHPWLVSVPSQLYTPFIQCDPSRYALAGSLAENSFSPTQHVDALKEVIVSVGAYGALSAATSPLIDPRGEVIIMDLNFDCCALMTRFAGGAAVFVHLKPISVTGANNGLRADAWKFDPVQLE</sequence>
<keyword evidence="2" id="KW-0032">Aminotransferase</keyword>
<organism evidence="5 6">
    <name type="scientific">Fasciola gigantica</name>
    <name type="common">Giant liver fluke</name>
    <dbReference type="NCBI Taxonomy" id="46835"/>
    <lineage>
        <taxon>Eukaryota</taxon>
        <taxon>Metazoa</taxon>
        <taxon>Spiralia</taxon>
        <taxon>Lophotrochozoa</taxon>
        <taxon>Platyhelminthes</taxon>
        <taxon>Trematoda</taxon>
        <taxon>Digenea</taxon>
        <taxon>Plagiorchiida</taxon>
        <taxon>Echinostomata</taxon>
        <taxon>Echinostomatoidea</taxon>
        <taxon>Fasciolidae</taxon>
        <taxon>Fasciola</taxon>
    </lineage>
</organism>
<evidence type="ECO:0000313" key="6">
    <source>
        <dbReference type="Proteomes" id="UP000316759"/>
    </source>
</evidence>
<keyword evidence="3" id="KW-0808">Transferase</keyword>
<accession>A0A504YHJ9</accession>
<dbReference type="InterPro" id="IPR051326">
    <property type="entry name" value="Kynurenine-oxoglutarate_AT"/>
</dbReference>
<dbReference type="AlphaFoldDB" id="A0A504YHJ9"/>
<dbReference type="PANTHER" id="PTHR43807">
    <property type="entry name" value="FI04487P"/>
    <property type="match status" value="1"/>
</dbReference>
<protein>
    <submittedName>
        <fullName evidence="5">Kynurenine---oxoglutarate transaminase</fullName>
    </submittedName>
</protein>
<keyword evidence="4" id="KW-0663">Pyridoxal phosphate</keyword>